<dbReference type="AlphaFoldDB" id="A0A0R1URK2"/>
<dbReference type="InterPro" id="IPR001646">
    <property type="entry name" value="5peptide_repeat"/>
</dbReference>
<reference evidence="1 2" key="1">
    <citation type="journal article" date="2015" name="Genome Announc.">
        <title>Expanding the biotechnology potential of lactobacilli through comparative genomics of 213 strains and associated genera.</title>
        <authorList>
            <person name="Sun Z."/>
            <person name="Harris H.M."/>
            <person name="McCann A."/>
            <person name="Guo C."/>
            <person name="Argimon S."/>
            <person name="Zhang W."/>
            <person name="Yang X."/>
            <person name="Jeffery I.B."/>
            <person name="Cooney J.C."/>
            <person name="Kagawa T.F."/>
            <person name="Liu W."/>
            <person name="Song Y."/>
            <person name="Salvetti E."/>
            <person name="Wrobel A."/>
            <person name="Rasinkangas P."/>
            <person name="Parkhill J."/>
            <person name="Rea M.C."/>
            <person name="O'Sullivan O."/>
            <person name="Ritari J."/>
            <person name="Douillard F.P."/>
            <person name="Paul Ross R."/>
            <person name="Yang R."/>
            <person name="Briner A.E."/>
            <person name="Felis G.E."/>
            <person name="de Vos W.M."/>
            <person name="Barrangou R."/>
            <person name="Klaenhammer T.R."/>
            <person name="Caufield P.W."/>
            <person name="Cui Y."/>
            <person name="Zhang H."/>
            <person name="O'Toole P.W."/>
        </authorList>
    </citation>
    <scope>NUCLEOTIDE SEQUENCE [LARGE SCALE GENOMIC DNA]</scope>
    <source>
        <strain evidence="1 2">DSM 16381</strain>
    </source>
</reference>
<evidence type="ECO:0000313" key="2">
    <source>
        <dbReference type="Proteomes" id="UP000051580"/>
    </source>
</evidence>
<dbReference type="PANTHER" id="PTHR42999:SF1">
    <property type="entry name" value="PENTAPEPTIDE REPEAT-CONTAINING PROTEIN"/>
    <property type="match status" value="1"/>
</dbReference>
<organism evidence="1 2">
    <name type="scientific">Levilactobacillus hammesii DSM 16381</name>
    <dbReference type="NCBI Taxonomy" id="1423753"/>
    <lineage>
        <taxon>Bacteria</taxon>
        <taxon>Bacillati</taxon>
        <taxon>Bacillota</taxon>
        <taxon>Bacilli</taxon>
        <taxon>Lactobacillales</taxon>
        <taxon>Lactobacillaceae</taxon>
        <taxon>Levilactobacillus</taxon>
    </lineage>
</organism>
<dbReference type="InterPro" id="IPR052949">
    <property type="entry name" value="PA_immunity-related"/>
</dbReference>
<dbReference type="Gene3D" id="2.160.20.80">
    <property type="entry name" value="E3 ubiquitin-protein ligase SopA"/>
    <property type="match status" value="1"/>
</dbReference>
<dbReference type="SUPFAM" id="SSF141571">
    <property type="entry name" value="Pentapeptide repeat-like"/>
    <property type="match status" value="1"/>
</dbReference>
<dbReference type="PANTHER" id="PTHR42999">
    <property type="entry name" value="ANTIBIOTIC RESISTANCE PROTEIN MCBG"/>
    <property type="match status" value="1"/>
</dbReference>
<comment type="caution">
    <text evidence="1">The sequence shown here is derived from an EMBL/GenBank/DDBJ whole genome shotgun (WGS) entry which is preliminary data.</text>
</comment>
<dbReference type="STRING" id="1423753.FD28_GL001100"/>
<dbReference type="Pfam" id="PF13599">
    <property type="entry name" value="Pentapeptide_4"/>
    <property type="match status" value="1"/>
</dbReference>
<protein>
    <submittedName>
        <fullName evidence="1">Quinolone resistance protein</fullName>
    </submittedName>
</protein>
<gene>
    <name evidence="1" type="ORF">FD28_GL001100</name>
</gene>
<proteinExistence type="predicted"/>
<dbReference type="PATRIC" id="fig|1423753.3.peg.1144"/>
<dbReference type="Proteomes" id="UP000051580">
    <property type="component" value="Unassembled WGS sequence"/>
</dbReference>
<keyword evidence="2" id="KW-1185">Reference proteome</keyword>
<sequence>MYRTKGDDEMATITGKTLSLDAITAGNQYVNCELTYSNQDIRVEAVGFEKCTFQQTDFKNSEWLDCAFRGSQFLNCQFQESYLYRCTFTGCQLLGSDFTAARLKDVTVADSQADYANFAEAVLTGVTFTDTRLREASFQMMTVKRQLVFNRCELMRADFTESPLKLVDLRTSNIEAIVFTPGLVRGCKIDPLQAVTFAAALGLDIQD</sequence>
<evidence type="ECO:0000313" key="1">
    <source>
        <dbReference type="EMBL" id="KRL93573.1"/>
    </source>
</evidence>
<dbReference type="EMBL" id="AZFS01000062">
    <property type="protein sequence ID" value="KRL93573.1"/>
    <property type="molecule type" value="Genomic_DNA"/>
</dbReference>
<name>A0A0R1URK2_9LACO</name>
<accession>A0A0R1URK2</accession>